<dbReference type="Pfam" id="PF02016">
    <property type="entry name" value="Peptidase_S66"/>
    <property type="match status" value="1"/>
</dbReference>
<dbReference type="PIRSF" id="PIRSF028757">
    <property type="entry name" value="LD-carboxypeptidase"/>
    <property type="match status" value="1"/>
</dbReference>
<dbReference type="InterPro" id="IPR027478">
    <property type="entry name" value="LdcA_N"/>
</dbReference>
<keyword evidence="2" id="KW-0378">Hydrolase</keyword>
<organism evidence="5 6">
    <name type="scientific">Tetragenococcus halophilus subsp. halophilus</name>
    <dbReference type="NCBI Taxonomy" id="1513897"/>
    <lineage>
        <taxon>Bacteria</taxon>
        <taxon>Bacillati</taxon>
        <taxon>Bacillota</taxon>
        <taxon>Bacilli</taxon>
        <taxon>Lactobacillales</taxon>
        <taxon>Enterococcaceae</taxon>
        <taxon>Tetragenococcus</taxon>
    </lineage>
</organism>
<name>A0A2H6DMC5_TETHA</name>
<gene>
    <name evidence="5" type="ORF">TEHN7118_0907</name>
</gene>
<accession>A0A2H6DMC5</accession>
<evidence type="ECO:0000259" key="4">
    <source>
        <dbReference type="Pfam" id="PF17676"/>
    </source>
</evidence>
<dbReference type="RefSeq" id="WP_103100475.1">
    <property type="nucleotide sequence ID" value="NZ_BDEC01000034.1"/>
</dbReference>
<feature type="domain" description="LD-carboxypeptidase N-terminal" evidence="3">
    <location>
        <begin position="13"/>
        <end position="138"/>
    </location>
</feature>
<dbReference type="GO" id="GO:0016787">
    <property type="term" value="F:hydrolase activity"/>
    <property type="evidence" value="ECO:0007669"/>
    <property type="project" value="UniProtKB-KW"/>
</dbReference>
<dbReference type="Gene3D" id="3.50.30.60">
    <property type="entry name" value="LD-carboxypeptidase A C-terminal domain-like"/>
    <property type="match status" value="1"/>
</dbReference>
<dbReference type="Proteomes" id="UP000236214">
    <property type="component" value="Unassembled WGS sequence"/>
</dbReference>
<dbReference type="Pfam" id="PF17676">
    <property type="entry name" value="Peptidase_S66C"/>
    <property type="match status" value="1"/>
</dbReference>
<feature type="domain" description="LD-carboxypeptidase C-terminal" evidence="4">
    <location>
        <begin position="213"/>
        <end position="342"/>
    </location>
</feature>
<dbReference type="InterPro" id="IPR027461">
    <property type="entry name" value="Carboxypeptidase_A_C_sf"/>
</dbReference>
<dbReference type="PANTHER" id="PTHR30237:SF4">
    <property type="entry name" value="LD-CARBOXYPEPTIDASE C-TERMINAL DOMAIN-CONTAINING PROTEIN"/>
    <property type="match status" value="1"/>
</dbReference>
<keyword evidence="6" id="KW-1185">Reference proteome</keyword>
<dbReference type="EMBL" id="BDEC01000034">
    <property type="protein sequence ID" value="GBD68101.1"/>
    <property type="molecule type" value="Genomic_DNA"/>
</dbReference>
<sequence>MQKPKGLKKGDRVAIVSLSSGILGEDFAAHQLKLGKQRLKSFGLEPVTMPNSLKGPDYLKQHPEARAQDLKDAFADDTIAGIFCAIGGEDTYRLLPYLLEDEVFMQNVQNKPKIFSGFSDTTVNHLMFYHLGMGSIYGLNILSDLAELEEEMLPYTKETFLHYFAENELTKVPATQWWYEERQDFSKEAVGTKRIRYAEKRGFELLQGSKNVSGPLLGGSLESLYECLAGERYSDQDEVIQRYQIFPTLEEWKGKMMFLETSEEKASPEKLREMLHVLKKAGIFSVIAGLIIGKPQNEVYYEEYKKVYKEMVDNDTTPILYNLPFGHAFPRTLLPYGLQATIDTKEKTLSFDESYFS</sequence>
<reference evidence="5 6" key="1">
    <citation type="submission" date="2016-05" db="EMBL/GenBank/DDBJ databases">
        <title>Whole genome sequencing of Tetragenococcus halophilus subsp. halophilus NISL 7118.</title>
        <authorList>
            <person name="Shiwa Y."/>
            <person name="Nishimura I."/>
            <person name="Yoshikawa H."/>
            <person name="Koyama Y."/>
            <person name="Oguma T."/>
        </authorList>
    </citation>
    <scope>NUCLEOTIDE SEQUENCE [LARGE SCALE GENOMIC DNA]</scope>
    <source>
        <strain evidence="5 6">NISL 7118</strain>
    </source>
</reference>
<evidence type="ECO:0008006" key="7">
    <source>
        <dbReference type="Google" id="ProtNLM"/>
    </source>
</evidence>
<dbReference type="SUPFAM" id="SSF141986">
    <property type="entry name" value="LD-carboxypeptidase A C-terminal domain-like"/>
    <property type="match status" value="1"/>
</dbReference>
<proteinExistence type="inferred from homology"/>
<comment type="caution">
    <text evidence="5">The sequence shown here is derived from an EMBL/GenBank/DDBJ whole genome shotgun (WGS) entry which is preliminary data.</text>
</comment>
<dbReference type="InterPro" id="IPR003507">
    <property type="entry name" value="S66_fam"/>
</dbReference>
<evidence type="ECO:0000313" key="6">
    <source>
        <dbReference type="Proteomes" id="UP000236214"/>
    </source>
</evidence>
<dbReference type="InterPro" id="IPR029062">
    <property type="entry name" value="Class_I_gatase-like"/>
</dbReference>
<evidence type="ECO:0000256" key="2">
    <source>
        <dbReference type="ARBA" id="ARBA00022801"/>
    </source>
</evidence>
<dbReference type="InterPro" id="IPR040921">
    <property type="entry name" value="Peptidase_S66C"/>
</dbReference>
<dbReference type="InterPro" id="IPR040449">
    <property type="entry name" value="Peptidase_S66_N"/>
</dbReference>
<evidence type="ECO:0000313" key="5">
    <source>
        <dbReference type="EMBL" id="GBD68101.1"/>
    </source>
</evidence>
<protein>
    <recommendedName>
        <fullName evidence="7">LD-carboxypeptidase</fullName>
    </recommendedName>
</protein>
<evidence type="ECO:0000256" key="1">
    <source>
        <dbReference type="ARBA" id="ARBA00010233"/>
    </source>
</evidence>
<comment type="similarity">
    <text evidence="1">Belongs to the peptidase S66 family.</text>
</comment>
<dbReference type="SUPFAM" id="SSF52317">
    <property type="entry name" value="Class I glutamine amidotransferase-like"/>
    <property type="match status" value="1"/>
</dbReference>
<dbReference type="AlphaFoldDB" id="A0A2H6DMC5"/>
<dbReference type="Gene3D" id="3.40.50.10740">
    <property type="entry name" value="Class I glutamine amidotransferase-like"/>
    <property type="match status" value="1"/>
</dbReference>
<dbReference type="PANTHER" id="PTHR30237">
    <property type="entry name" value="MURAMOYLTETRAPEPTIDE CARBOXYPEPTIDASE"/>
    <property type="match status" value="1"/>
</dbReference>
<dbReference type="CDD" id="cd07062">
    <property type="entry name" value="Peptidase_S66_mccF_like"/>
    <property type="match status" value="1"/>
</dbReference>
<evidence type="ECO:0000259" key="3">
    <source>
        <dbReference type="Pfam" id="PF02016"/>
    </source>
</evidence>